<feature type="domain" description="Nucleoside phosphorylase" evidence="1">
    <location>
        <begin position="5"/>
        <end position="66"/>
    </location>
</feature>
<sequence length="75" mass="8380">MGKFRRFRDSGVLAVDMETSAIFAVAKYRGVEVASAQVISDILTERGWFPAFHERYVRESAEVLLKAALEALSKS</sequence>
<reference evidence="2 3" key="1">
    <citation type="submission" date="2018-10" db="EMBL/GenBank/DDBJ databases">
        <title>Co-occurring genomic capacity for anaerobic methane metabolism and dissimilatory sulfite reduction discovered in the Korarchaeota.</title>
        <authorList>
            <person name="Mckay L.J."/>
            <person name="Dlakic M."/>
            <person name="Fields M.W."/>
            <person name="Delmont T.O."/>
            <person name="Eren A.M."/>
            <person name="Jay Z.J."/>
            <person name="Klingelsmith K.B."/>
            <person name="Rusch D.B."/>
            <person name="Inskeep W.P."/>
        </authorList>
    </citation>
    <scope>NUCLEOTIDE SEQUENCE [LARGE SCALE GENOMIC DNA]</scope>
    <source>
        <strain evidence="2 3">MDKW</strain>
    </source>
</reference>
<dbReference type="GO" id="GO:0003824">
    <property type="term" value="F:catalytic activity"/>
    <property type="evidence" value="ECO:0007669"/>
    <property type="project" value="InterPro"/>
</dbReference>
<dbReference type="InterPro" id="IPR035994">
    <property type="entry name" value="Nucleoside_phosphorylase_sf"/>
</dbReference>
<evidence type="ECO:0000313" key="2">
    <source>
        <dbReference type="EMBL" id="RSN73299.1"/>
    </source>
</evidence>
<dbReference type="Gene3D" id="3.40.50.1580">
    <property type="entry name" value="Nucleoside phosphorylase domain"/>
    <property type="match status" value="1"/>
</dbReference>
<dbReference type="Pfam" id="PF01048">
    <property type="entry name" value="PNP_UDP_1"/>
    <property type="match status" value="1"/>
</dbReference>
<comment type="caution">
    <text evidence="2">The sequence shown here is derived from an EMBL/GenBank/DDBJ whole genome shotgun (WGS) entry which is preliminary data.</text>
</comment>
<keyword evidence="3" id="KW-1185">Reference proteome</keyword>
<evidence type="ECO:0000259" key="1">
    <source>
        <dbReference type="Pfam" id="PF01048"/>
    </source>
</evidence>
<dbReference type="SUPFAM" id="SSF53167">
    <property type="entry name" value="Purine and uridine phosphorylases"/>
    <property type="match status" value="1"/>
</dbReference>
<dbReference type="AlphaFoldDB" id="A0A3R9PH08"/>
<evidence type="ECO:0000313" key="3">
    <source>
        <dbReference type="Proteomes" id="UP000277582"/>
    </source>
</evidence>
<gene>
    <name evidence="2" type="ORF">D6D85_10840</name>
</gene>
<dbReference type="GO" id="GO:0009116">
    <property type="term" value="P:nucleoside metabolic process"/>
    <property type="evidence" value="ECO:0007669"/>
    <property type="project" value="InterPro"/>
</dbReference>
<name>A0A3R9PH08_9CREN</name>
<protein>
    <recommendedName>
        <fullName evidence="1">Nucleoside phosphorylase domain-containing protein</fullName>
    </recommendedName>
</protein>
<dbReference type="InterPro" id="IPR000845">
    <property type="entry name" value="Nucleoside_phosphorylase_d"/>
</dbReference>
<organism evidence="2 3">
    <name type="scientific">Candidatus Methanodesulfokora washburnensis</name>
    <dbReference type="NCBI Taxonomy" id="2478471"/>
    <lineage>
        <taxon>Archaea</taxon>
        <taxon>Thermoproteota</taxon>
        <taxon>Candidatus Korarchaeia</taxon>
        <taxon>Candidatus Korarchaeia incertae sedis</taxon>
        <taxon>Candidatus Methanodesulfokora</taxon>
    </lineage>
</organism>
<accession>A0A3R9PH08</accession>
<proteinExistence type="predicted"/>
<dbReference type="EMBL" id="RCOS01000123">
    <property type="protein sequence ID" value="RSN73299.1"/>
    <property type="molecule type" value="Genomic_DNA"/>
</dbReference>
<dbReference type="Proteomes" id="UP000277582">
    <property type="component" value="Unassembled WGS sequence"/>
</dbReference>